<keyword evidence="1" id="KW-0732">Signal</keyword>
<dbReference type="SUPFAM" id="SSF53850">
    <property type="entry name" value="Periplasmic binding protein-like II"/>
    <property type="match status" value="1"/>
</dbReference>
<name>A0ABS5PJI6_9FIRM</name>
<evidence type="ECO:0000256" key="1">
    <source>
        <dbReference type="SAM" id="SignalP"/>
    </source>
</evidence>
<dbReference type="EMBL" id="JAHBCL010000001">
    <property type="protein sequence ID" value="MBS7525294.1"/>
    <property type="molecule type" value="Genomic_DNA"/>
</dbReference>
<keyword evidence="3" id="KW-1185">Reference proteome</keyword>
<protein>
    <submittedName>
        <fullName evidence="2">Extracellular solute-binding protein</fullName>
    </submittedName>
</protein>
<comment type="caution">
    <text evidence="2">The sequence shown here is derived from an EMBL/GenBank/DDBJ whole genome shotgun (WGS) entry which is preliminary data.</text>
</comment>
<evidence type="ECO:0000313" key="2">
    <source>
        <dbReference type="EMBL" id="MBS7525294.1"/>
    </source>
</evidence>
<organism evidence="2 3">
    <name type="scientific">Fusibacter paucivorans</name>
    <dbReference type="NCBI Taxonomy" id="76009"/>
    <lineage>
        <taxon>Bacteria</taxon>
        <taxon>Bacillati</taxon>
        <taxon>Bacillota</taxon>
        <taxon>Clostridia</taxon>
        <taxon>Eubacteriales</taxon>
        <taxon>Eubacteriales Family XII. Incertae Sedis</taxon>
        <taxon>Fusibacter</taxon>
    </lineage>
</organism>
<accession>A0ABS5PJI6</accession>
<dbReference type="PROSITE" id="PS51257">
    <property type="entry name" value="PROKAR_LIPOPROTEIN"/>
    <property type="match status" value="1"/>
</dbReference>
<dbReference type="InterPro" id="IPR006059">
    <property type="entry name" value="SBP"/>
</dbReference>
<reference evidence="2 3" key="1">
    <citation type="submission" date="2021-05" db="EMBL/GenBank/DDBJ databases">
        <title>Fusibacter ferrireducens sp. nov., an anaerobic, sulfur- and Fe-reducing bacterium isolated from the mangrove sediment.</title>
        <authorList>
            <person name="Qiu D."/>
        </authorList>
    </citation>
    <scope>NUCLEOTIDE SEQUENCE [LARGE SCALE GENOMIC DNA]</scope>
    <source>
        <strain evidence="2 3">DSM 12116</strain>
    </source>
</reference>
<dbReference type="RefSeq" id="WP_213235076.1">
    <property type="nucleotide sequence ID" value="NZ_JAHBCL010000001.1"/>
</dbReference>
<dbReference type="Pfam" id="PF01547">
    <property type="entry name" value="SBP_bac_1"/>
    <property type="match status" value="1"/>
</dbReference>
<feature type="signal peptide" evidence="1">
    <location>
        <begin position="1"/>
        <end position="26"/>
    </location>
</feature>
<sequence length="443" mass="48469">MFKAKLKGFAAIIMAMSMMLSFTGCGNSSGEGSTAVAKAMAPAATVSESSAPEAETNLDVEAKPVEVPTVSVPTDAHYNAMSADELYAQAKKEDGKIIVYSTSSKVAKVAKAFMEVYPDLEVEVTDLDGGESITKVVTEVDSGNLMCDVIQDSDARGDIAFNYYGKYLEAYYPDDICANIDENLMTYGMPLYSSISYWFYNTDTYPDGAPINNWWDIVECNADGTQKYDLYGKEIGSEATYLALYSHFVANPEGLEEAYKAKYGKAIDYTYDADALGVEPNNAGYELLYRLSQLKITFISDGDEIVQAVDNSTAEKPAIGLSSAGKIGNRDENGYAIAWVTDLAPFVSLQNTSYAYTTTGSDHPAGARLFIWYMCGGENGDNDGYAKLMKEGSWSTRNDFVNDKNPFTLADSNTVPSDLAGIYEHYLDVSDFWAYWHNLSPNK</sequence>
<proteinExistence type="predicted"/>
<evidence type="ECO:0000313" key="3">
    <source>
        <dbReference type="Proteomes" id="UP000746471"/>
    </source>
</evidence>
<feature type="chain" id="PRO_5047094477" evidence="1">
    <location>
        <begin position="27"/>
        <end position="443"/>
    </location>
</feature>
<gene>
    <name evidence="2" type="ORF">KHM83_01240</name>
</gene>
<dbReference type="Proteomes" id="UP000746471">
    <property type="component" value="Unassembled WGS sequence"/>
</dbReference>
<dbReference type="Gene3D" id="3.40.190.10">
    <property type="entry name" value="Periplasmic binding protein-like II"/>
    <property type="match status" value="1"/>
</dbReference>